<dbReference type="InterPro" id="IPR001926">
    <property type="entry name" value="TrpB-like_PALP"/>
</dbReference>
<dbReference type="GeneID" id="303368291"/>
<keyword evidence="6" id="KW-1185">Reference proteome</keyword>
<evidence type="ECO:0000259" key="3">
    <source>
        <dbReference type="Pfam" id="PF00291"/>
    </source>
</evidence>
<dbReference type="Gene3D" id="3.90.1380.10">
    <property type="entry name" value="Threonine synthase, N-terminal domain"/>
    <property type="match status" value="1"/>
</dbReference>
<protein>
    <submittedName>
        <fullName evidence="5">Threonine synthase</fullName>
    </submittedName>
</protein>
<proteinExistence type="predicted"/>
<dbReference type="InterPro" id="IPR029144">
    <property type="entry name" value="Thr_synth_N"/>
</dbReference>
<dbReference type="SUPFAM" id="SSF53686">
    <property type="entry name" value="Tryptophan synthase beta subunit-like PLP-dependent enzymes"/>
    <property type="match status" value="1"/>
</dbReference>
<comment type="cofactor">
    <cofactor evidence="1">
        <name>pyridoxal 5'-phosphate</name>
        <dbReference type="ChEBI" id="CHEBI:597326"/>
    </cofactor>
</comment>
<sequence length="442" mass="49425">MKFVSTRNSKNSADFEKAVLDCLPSDGGLYVPEITADLRRWILYADSNTSFANIAGTLTSACINDEFSPIICETIASKAFTFTPEVKKLDERFYSLKLYNTPTGSHKDFGISFLVNCVETIHALNGGFSTFLDATVGELGASLAQFLRGKKHVKAVLVYPKGRVRGLEEGDFVWNGGNILPVEVDGTEADCHKIVREIFDDRQLVEKFHLTVANTANIGRLMPQLFFYPYAFTRLKKEVYSDIYYAMPCGNYSNLVAGLYSWRLSLPVNGFICPTTASLALDPAGLCSVPDDMVPFEKRSRSDPASPSNLERLEDIFSRNSLMLKNFVYPADVSDFEADEACRELFMKYSIFADKNTSGAYAAIKKRRDFLEEDDSTVVLIERDDPSLSAEYVRHTTGIAPQMGKNVEKALSEVKLNQKTVKETTEIVDLMKQFCCFDSENN</sequence>
<organism evidence="5 6">
    <name type="scientific">Treponema berlinense</name>
    <dbReference type="NCBI Taxonomy" id="225004"/>
    <lineage>
        <taxon>Bacteria</taxon>
        <taxon>Pseudomonadati</taxon>
        <taxon>Spirochaetota</taxon>
        <taxon>Spirochaetia</taxon>
        <taxon>Spirochaetales</taxon>
        <taxon>Treponemataceae</taxon>
        <taxon>Treponema</taxon>
    </lineage>
</organism>
<dbReference type="Proteomes" id="UP000190395">
    <property type="component" value="Unassembled WGS sequence"/>
</dbReference>
<dbReference type="InterPro" id="IPR036052">
    <property type="entry name" value="TrpB-like_PALP_sf"/>
</dbReference>
<gene>
    <name evidence="5" type="ORF">SAMN02745152_02077</name>
</gene>
<dbReference type="PANTHER" id="PTHR42690:SF1">
    <property type="entry name" value="THREONINE SYNTHASE-LIKE 2"/>
    <property type="match status" value="1"/>
</dbReference>
<keyword evidence="2" id="KW-0663">Pyridoxal phosphate</keyword>
<dbReference type="PANTHER" id="PTHR42690">
    <property type="entry name" value="THREONINE SYNTHASE FAMILY MEMBER"/>
    <property type="match status" value="1"/>
</dbReference>
<feature type="domain" description="Threonine synthase N-terminal" evidence="4">
    <location>
        <begin position="2"/>
        <end position="79"/>
    </location>
</feature>
<feature type="domain" description="Tryptophan synthase beta chain-like PALP" evidence="3">
    <location>
        <begin position="88"/>
        <end position="381"/>
    </location>
</feature>
<evidence type="ECO:0000256" key="2">
    <source>
        <dbReference type="ARBA" id="ARBA00022898"/>
    </source>
</evidence>
<dbReference type="EMBL" id="FUXC01000016">
    <property type="protein sequence ID" value="SKA06099.1"/>
    <property type="molecule type" value="Genomic_DNA"/>
</dbReference>
<dbReference type="STRING" id="225004.SAMN02745152_02077"/>
<dbReference type="Pfam" id="PF14821">
    <property type="entry name" value="Thr_synth_N"/>
    <property type="match status" value="1"/>
</dbReference>
<dbReference type="AlphaFoldDB" id="A0A1T4QQP0"/>
<reference evidence="5 6" key="1">
    <citation type="submission" date="2017-02" db="EMBL/GenBank/DDBJ databases">
        <authorList>
            <person name="Peterson S.W."/>
        </authorList>
    </citation>
    <scope>NUCLEOTIDE SEQUENCE [LARGE SCALE GENOMIC DNA]</scope>
    <source>
        <strain evidence="5 6">ATCC BAA-909</strain>
    </source>
</reference>
<evidence type="ECO:0000313" key="5">
    <source>
        <dbReference type="EMBL" id="SKA06099.1"/>
    </source>
</evidence>
<dbReference type="InterPro" id="IPR051166">
    <property type="entry name" value="Threonine_Synthase"/>
</dbReference>
<name>A0A1T4QQP0_9SPIR</name>
<evidence type="ECO:0000256" key="1">
    <source>
        <dbReference type="ARBA" id="ARBA00001933"/>
    </source>
</evidence>
<dbReference type="RefSeq" id="WP_078931811.1">
    <property type="nucleotide sequence ID" value="NZ_FUXC01000016.1"/>
</dbReference>
<accession>A0A1T4QQP0</accession>
<dbReference type="Gene3D" id="3.40.50.1100">
    <property type="match status" value="2"/>
</dbReference>
<dbReference type="InterPro" id="IPR037158">
    <property type="entry name" value="Thr_synth_N_sf"/>
</dbReference>
<evidence type="ECO:0000259" key="4">
    <source>
        <dbReference type="Pfam" id="PF14821"/>
    </source>
</evidence>
<dbReference type="OrthoDB" id="9763107at2"/>
<dbReference type="Pfam" id="PF00291">
    <property type="entry name" value="PALP"/>
    <property type="match status" value="1"/>
</dbReference>
<evidence type="ECO:0000313" key="6">
    <source>
        <dbReference type="Proteomes" id="UP000190395"/>
    </source>
</evidence>